<proteinExistence type="predicted"/>
<evidence type="ECO:0000313" key="4">
    <source>
        <dbReference type="Proteomes" id="UP001612741"/>
    </source>
</evidence>
<feature type="region of interest" description="Disordered" evidence="1">
    <location>
        <begin position="23"/>
        <end position="56"/>
    </location>
</feature>
<evidence type="ECO:0000256" key="2">
    <source>
        <dbReference type="SAM" id="SignalP"/>
    </source>
</evidence>
<evidence type="ECO:0000313" key="3">
    <source>
        <dbReference type="EMBL" id="MFI6505087.1"/>
    </source>
</evidence>
<sequence>MRYLALIPAAALAGLFMIAPAHAAPAPPDERQTQSMPGDLLSSLTRGLPLKGLPVS</sequence>
<gene>
    <name evidence="3" type="ORF">ACIBG2_47445</name>
</gene>
<accession>A0ABW7ZA81</accession>
<dbReference type="EMBL" id="JBITGY010000017">
    <property type="protein sequence ID" value="MFI6505087.1"/>
    <property type="molecule type" value="Genomic_DNA"/>
</dbReference>
<protein>
    <submittedName>
        <fullName evidence="3">Uncharacterized protein</fullName>
    </submittedName>
</protein>
<comment type="caution">
    <text evidence="3">The sequence shown here is derived from an EMBL/GenBank/DDBJ whole genome shotgun (WGS) entry which is preliminary data.</text>
</comment>
<dbReference type="Proteomes" id="UP001612741">
    <property type="component" value="Unassembled WGS sequence"/>
</dbReference>
<evidence type="ECO:0000256" key="1">
    <source>
        <dbReference type="SAM" id="MobiDB-lite"/>
    </source>
</evidence>
<keyword evidence="2" id="KW-0732">Signal</keyword>
<feature type="chain" id="PRO_5047149478" evidence="2">
    <location>
        <begin position="24"/>
        <end position="56"/>
    </location>
</feature>
<reference evidence="3 4" key="1">
    <citation type="submission" date="2024-10" db="EMBL/GenBank/DDBJ databases">
        <title>The Natural Products Discovery Center: Release of the First 8490 Sequenced Strains for Exploring Actinobacteria Biosynthetic Diversity.</title>
        <authorList>
            <person name="Kalkreuter E."/>
            <person name="Kautsar S.A."/>
            <person name="Yang D."/>
            <person name="Bader C.D."/>
            <person name="Teijaro C.N."/>
            <person name="Fluegel L."/>
            <person name="Davis C.M."/>
            <person name="Simpson J.R."/>
            <person name="Lauterbach L."/>
            <person name="Steele A.D."/>
            <person name="Gui C."/>
            <person name="Meng S."/>
            <person name="Li G."/>
            <person name="Viehrig K."/>
            <person name="Ye F."/>
            <person name="Su P."/>
            <person name="Kiefer A.F."/>
            <person name="Nichols A."/>
            <person name="Cepeda A.J."/>
            <person name="Yan W."/>
            <person name="Fan B."/>
            <person name="Jiang Y."/>
            <person name="Adhikari A."/>
            <person name="Zheng C.-J."/>
            <person name="Schuster L."/>
            <person name="Cowan T.M."/>
            <person name="Smanski M.J."/>
            <person name="Chevrette M.G."/>
            <person name="De Carvalho L.P.S."/>
            <person name="Shen B."/>
        </authorList>
    </citation>
    <scope>NUCLEOTIDE SEQUENCE [LARGE SCALE GENOMIC DNA]</scope>
    <source>
        <strain evidence="3 4">NPDC050545</strain>
    </source>
</reference>
<keyword evidence="4" id="KW-1185">Reference proteome</keyword>
<name>A0ABW7ZA81_9ACTN</name>
<feature type="signal peptide" evidence="2">
    <location>
        <begin position="1"/>
        <end position="23"/>
    </location>
</feature>
<dbReference type="RefSeq" id="WP_397091108.1">
    <property type="nucleotide sequence ID" value="NZ_JBITGY010000017.1"/>
</dbReference>
<organism evidence="3 4">
    <name type="scientific">Nonomuraea typhae</name>
    <dbReference type="NCBI Taxonomy" id="2603600"/>
    <lineage>
        <taxon>Bacteria</taxon>
        <taxon>Bacillati</taxon>
        <taxon>Actinomycetota</taxon>
        <taxon>Actinomycetes</taxon>
        <taxon>Streptosporangiales</taxon>
        <taxon>Streptosporangiaceae</taxon>
        <taxon>Nonomuraea</taxon>
    </lineage>
</organism>